<dbReference type="Proteomes" id="UP000003692">
    <property type="component" value="Unassembled WGS sequence"/>
</dbReference>
<feature type="region of interest" description="Disordered" evidence="1">
    <location>
        <begin position="11"/>
        <end position="32"/>
    </location>
</feature>
<accession>D4FB96</accession>
<evidence type="ECO:0000256" key="1">
    <source>
        <dbReference type="SAM" id="MobiDB-lite"/>
    </source>
</evidence>
<dbReference type="EMBL" id="ADGK01000369">
    <property type="protein sequence ID" value="EFE20963.1"/>
    <property type="molecule type" value="Genomic_DNA"/>
</dbReference>
<comment type="caution">
    <text evidence="2">The sequence shown here is derived from an EMBL/GenBank/DDBJ whole genome shotgun (WGS) entry which is preliminary data.</text>
</comment>
<reference evidence="2 3" key="1">
    <citation type="submission" date="2010-02" db="EMBL/GenBank/DDBJ databases">
        <authorList>
            <person name="Weinstock G."/>
            <person name="Sodergren E."/>
            <person name="Clifton S."/>
            <person name="Fulton L."/>
            <person name="Fulton B."/>
            <person name="Courtney L."/>
            <person name="Fronick C."/>
            <person name="Harrison M."/>
            <person name="Strong C."/>
            <person name="Farmer C."/>
            <person name="Delahaunty K."/>
            <person name="Markovic C."/>
            <person name="Hall O."/>
            <person name="Minx P."/>
            <person name="Tomlinson C."/>
            <person name="Mitreva M."/>
            <person name="Nelson J."/>
            <person name="Hou S."/>
            <person name="Wollam A."/>
            <person name="Pepin K.H."/>
            <person name="Johnson M."/>
            <person name="Bhonagiri V."/>
            <person name="Zhang X."/>
            <person name="Suruliraj S."/>
            <person name="Warren W."/>
            <person name="Chinwalla A."/>
            <person name="Mardis E.R."/>
            <person name="Wilson R.K."/>
        </authorList>
    </citation>
    <scope>NUCLEOTIDE SEQUENCE [LARGE SCALE GENOMIC DNA]</scope>
    <source>
        <strain evidence="2 3">ATCC 23685</strain>
    </source>
</reference>
<organism evidence="2 3">
    <name type="scientific">Edwardsiella tarda ATCC 23685</name>
    <dbReference type="NCBI Taxonomy" id="500638"/>
    <lineage>
        <taxon>Bacteria</taxon>
        <taxon>Pseudomonadati</taxon>
        <taxon>Pseudomonadota</taxon>
        <taxon>Gammaproteobacteria</taxon>
        <taxon>Enterobacterales</taxon>
        <taxon>Hafniaceae</taxon>
        <taxon>Edwardsiella</taxon>
    </lineage>
</organism>
<name>D4FB96_EDWTA</name>
<proteinExistence type="predicted"/>
<dbReference type="AlphaFoldDB" id="D4FB96"/>
<evidence type="ECO:0000313" key="2">
    <source>
        <dbReference type="EMBL" id="EFE20963.1"/>
    </source>
</evidence>
<protein>
    <submittedName>
        <fullName evidence="2">Uncharacterized protein</fullName>
    </submittedName>
</protein>
<dbReference type="HOGENOM" id="CLU_2824259_0_0_6"/>
<sequence>MRRYAVLATVSSSYPPPSGRSPDITHPSAARQRRKQAFSLLPLDLHVLSLPPAFNLSHDQTLQLKA</sequence>
<gene>
    <name evidence="2" type="ORF">EDWATA_04070</name>
</gene>
<evidence type="ECO:0000313" key="3">
    <source>
        <dbReference type="Proteomes" id="UP000003692"/>
    </source>
</evidence>